<keyword evidence="1" id="KW-0472">Membrane</keyword>
<accession>A0A6J4QR94</accession>
<evidence type="ECO:0008006" key="3">
    <source>
        <dbReference type="Google" id="ProtNLM"/>
    </source>
</evidence>
<feature type="transmembrane region" description="Helical" evidence="1">
    <location>
        <begin position="63"/>
        <end position="81"/>
    </location>
</feature>
<evidence type="ECO:0000313" key="2">
    <source>
        <dbReference type="EMBL" id="CAA9452219.1"/>
    </source>
</evidence>
<gene>
    <name evidence="2" type="ORF">AVDCRST_MAG58-2174</name>
</gene>
<evidence type="ECO:0000256" key="1">
    <source>
        <dbReference type="SAM" id="Phobius"/>
    </source>
</evidence>
<keyword evidence="1" id="KW-0812">Transmembrane</keyword>
<reference evidence="2" key="1">
    <citation type="submission" date="2020-02" db="EMBL/GenBank/DDBJ databases">
        <authorList>
            <person name="Meier V. D."/>
        </authorList>
    </citation>
    <scope>NUCLEOTIDE SEQUENCE</scope>
    <source>
        <strain evidence="2">AVDCRST_MAG58</strain>
    </source>
</reference>
<name>A0A6J4QR94_9ACTN</name>
<dbReference type="EMBL" id="CADCVF010000024">
    <property type="protein sequence ID" value="CAA9452219.1"/>
    <property type="molecule type" value="Genomic_DNA"/>
</dbReference>
<proteinExistence type="predicted"/>
<organism evidence="2">
    <name type="scientific">uncultured Rubrobacteraceae bacterium</name>
    <dbReference type="NCBI Taxonomy" id="349277"/>
    <lineage>
        <taxon>Bacteria</taxon>
        <taxon>Bacillati</taxon>
        <taxon>Actinomycetota</taxon>
        <taxon>Rubrobacteria</taxon>
        <taxon>Rubrobacterales</taxon>
        <taxon>Rubrobacteraceae</taxon>
        <taxon>environmental samples</taxon>
    </lineage>
</organism>
<protein>
    <recommendedName>
        <fullName evidence="3">Alkaline shock response membrane anchor protein AmaP</fullName>
    </recommendedName>
</protein>
<keyword evidence="1" id="KW-1133">Transmembrane helix</keyword>
<dbReference type="AlphaFoldDB" id="A0A6J4QR94"/>
<sequence length="186" mass="19603">MNAFNRLILLILALLLLAVPVVLLLTAFAVIPADVIDQYTGYRGAVQFLGDFSASELTTGSRAVIAVVGALVALIALLLLLRELTLGRRVSRSTVMDDTPGRETVITANAVKTLAESAAREAGAESPSASLASDDDSYIVFTGIQVPSSDNYTELAARARENIMRVLGDQGVPVKDVEVTVRGTAS</sequence>